<protein>
    <submittedName>
        <fullName evidence="2">Uncharacterized protein</fullName>
    </submittedName>
</protein>
<evidence type="ECO:0000313" key="3">
    <source>
        <dbReference type="Proteomes" id="UP001185706"/>
    </source>
</evidence>
<reference evidence="2" key="1">
    <citation type="submission" date="2023-08" db="EMBL/GenBank/DDBJ databases">
        <title>Genomic characterization of the C. tuberculostearicum species complex, a ubiquitous member of the human skin microbiome.</title>
        <authorList>
            <person name="Ahmed N."/>
            <person name="Deming C."/>
            <person name="Conlan S."/>
            <person name="Segre J."/>
        </authorList>
    </citation>
    <scope>NUCLEOTIDE SEQUENCE</scope>
    <source>
        <strain evidence="2">CTNIH22</strain>
    </source>
</reference>
<evidence type="ECO:0000313" key="2">
    <source>
        <dbReference type="EMBL" id="MDV2418266.1"/>
    </source>
</evidence>
<organism evidence="2 3">
    <name type="scientific">Corynebacterium tuberculostearicum</name>
    <dbReference type="NCBI Taxonomy" id="38304"/>
    <lineage>
        <taxon>Bacteria</taxon>
        <taxon>Bacillati</taxon>
        <taxon>Actinomycetota</taxon>
        <taxon>Actinomycetes</taxon>
        <taxon>Mycobacteriales</taxon>
        <taxon>Corynebacteriaceae</taxon>
        <taxon>Corynebacterium</taxon>
    </lineage>
</organism>
<dbReference type="EMBL" id="JAVBIB010000001">
    <property type="protein sequence ID" value="MDV2418266.1"/>
    <property type="molecule type" value="Genomic_DNA"/>
</dbReference>
<evidence type="ECO:0000256" key="1">
    <source>
        <dbReference type="SAM" id="Phobius"/>
    </source>
</evidence>
<keyword evidence="1" id="KW-0472">Membrane</keyword>
<gene>
    <name evidence="2" type="ORF">RAE03_00515</name>
</gene>
<keyword evidence="1" id="KW-0812">Transmembrane</keyword>
<dbReference type="RefSeq" id="WP_259885478.1">
    <property type="nucleotide sequence ID" value="NZ_JAVBIB010000001.1"/>
</dbReference>
<feature type="transmembrane region" description="Helical" evidence="1">
    <location>
        <begin position="6"/>
        <end position="26"/>
    </location>
</feature>
<name>A0AAE4SWA6_9CORY</name>
<proteinExistence type="predicted"/>
<sequence length="53" mass="5924">MSVGPIELLLILVFVLILAGIIALAVKLVRNSNDTRANTSRIANQLEEHDRRR</sequence>
<dbReference type="AlphaFoldDB" id="A0AAE4SWA6"/>
<comment type="caution">
    <text evidence="2">The sequence shown here is derived from an EMBL/GenBank/DDBJ whole genome shotgun (WGS) entry which is preliminary data.</text>
</comment>
<keyword evidence="1" id="KW-1133">Transmembrane helix</keyword>
<dbReference type="Proteomes" id="UP001185706">
    <property type="component" value="Unassembled WGS sequence"/>
</dbReference>
<accession>A0AAE4SWA6</accession>